<dbReference type="PROSITE" id="PS52050">
    <property type="entry name" value="WYL"/>
    <property type="match status" value="1"/>
</dbReference>
<dbReference type="Pfam" id="PF08220">
    <property type="entry name" value="HTH_DeoR"/>
    <property type="match status" value="1"/>
</dbReference>
<dbReference type="RefSeq" id="WP_179743483.1">
    <property type="nucleotide sequence ID" value="NZ_JACCAS010000001.1"/>
</dbReference>
<evidence type="ECO:0000259" key="3">
    <source>
        <dbReference type="PROSITE" id="PS51000"/>
    </source>
</evidence>
<accession>A0A7Z0B7L4</accession>
<evidence type="ECO:0000256" key="2">
    <source>
        <dbReference type="ARBA" id="ARBA00023163"/>
    </source>
</evidence>
<keyword evidence="2" id="KW-0804">Transcription</keyword>
<dbReference type="GO" id="GO:0003677">
    <property type="term" value="F:DNA binding"/>
    <property type="evidence" value="ECO:0007669"/>
    <property type="project" value="UniProtKB-KW"/>
</dbReference>
<dbReference type="PROSITE" id="PS51000">
    <property type="entry name" value="HTH_DEOR_2"/>
    <property type="match status" value="1"/>
</dbReference>
<proteinExistence type="predicted"/>
<dbReference type="Proteomes" id="UP000540929">
    <property type="component" value="Unassembled WGS sequence"/>
</dbReference>
<sequence length="252" mass="28086">MRRAHPDRIRPGSRIETILKSFITSGQVNVAELALLFHVSTKTIRRDIKGTLGFLHPEPTHDGGYRIDARHLNILTSRDLEFFVEQAGIAGLFPVGGMSLFRRLHDGTLKRAYAIQGIRFEDMAQKRPFFAALERAIEKRFIVDVRHANTAFQGFSPYKLVNHVGTWFVVGVHGARLKALSMATIESISATAQSYEYDDAISSQILHDPTLYESTGNVSVELRISSTMAEALAGTSPDKSGEWIPAHVRVKK</sequence>
<gene>
    <name evidence="4" type="ORF">GGD40_001941</name>
</gene>
<dbReference type="AlphaFoldDB" id="A0A7Z0B7L4"/>
<evidence type="ECO:0000313" key="5">
    <source>
        <dbReference type="Proteomes" id="UP000540929"/>
    </source>
</evidence>
<protein>
    <submittedName>
        <fullName evidence="4">Putative DNA-binding transcriptional regulator YafY</fullName>
    </submittedName>
</protein>
<comment type="caution">
    <text evidence="4">The sequence shown here is derived from an EMBL/GenBank/DDBJ whole genome shotgun (WGS) entry which is preliminary data.</text>
</comment>
<keyword evidence="5" id="KW-1185">Reference proteome</keyword>
<evidence type="ECO:0000313" key="4">
    <source>
        <dbReference type="EMBL" id="NYH22462.1"/>
    </source>
</evidence>
<dbReference type="SMART" id="SM00420">
    <property type="entry name" value="HTH_DEOR"/>
    <property type="match status" value="1"/>
</dbReference>
<dbReference type="EMBL" id="JACCAS010000001">
    <property type="protein sequence ID" value="NYH22462.1"/>
    <property type="molecule type" value="Genomic_DNA"/>
</dbReference>
<evidence type="ECO:0000256" key="1">
    <source>
        <dbReference type="ARBA" id="ARBA00023015"/>
    </source>
</evidence>
<keyword evidence="4" id="KW-0238">DNA-binding</keyword>
<name>A0A7Z0B7L4_9BURK</name>
<keyword evidence="1" id="KW-0805">Transcription regulation</keyword>
<dbReference type="GO" id="GO:0003700">
    <property type="term" value="F:DNA-binding transcription factor activity"/>
    <property type="evidence" value="ECO:0007669"/>
    <property type="project" value="InterPro"/>
</dbReference>
<dbReference type="InterPro" id="IPR001034">
    <property type="entry name" value="DeoR_HTH"/>
</dbReference>
<organism evidence="4 5">
    <name type="scientific">Paraburkholderia bryophila</name>
    <dbReference type="NCBI Taxonomy" id="420952"/>
    <lineage>
        <taxon>Bacteria</taxon>
        <taxon>Pseudomonadati</taxon>
        <taxon>Pseudomonadota</taxon>
        <taxon>Betaproteobacteria</taxon>
        <taxon>Burkholderiales</taxon>
        <taxon>Burkholderiaceae</taxon>
        <taxon>Paraburkholderia</taxon>
    </lineage>
</organism>
<feature type="domain" description="HTH deoR-type" evidence="3">
    <location>
        <begin position="11"/>
        <end position="67"/>
    </location>
</feature>
<reference evidence="4 5" key="1">
    <citation type="submission" date="2020-07" db="EMBL/GenBank/DDBJ databases">
        <title>Exploring microbial biodiversity for novel pathways involved in the catabolism of aromatic compounds derived from lignin.</title>
        <authorList>
            <person name="Elkins J."/>
        </authorList>
    </citation>
    <scope>NUCLEOTIDE SEQUENCE [LARGE SCALE GENOMIC DNA]</scope>
    <source>
        <strain evidence="4 5">H2C3C</strain>
    </source>
</reference>